<keyword evidence="2" id="KW-0012">Acyltransferase</keyword>
<comment type="caution">
    <text evidence="4">The sequence shown here is derived from an EMBL/GenBank/DDBJ whole genome shotgun (WGS) entry which is preliminary data.</text>
</comment>
<dbReference type="Pfam" id="PF00583">
    <property type="entry name" value="Acetyltransf_1"/>
    <property type="match status" value="1"/>
</dbReference>
<dbReference type="Proteomes" id="UP000321901">
    <property type="component" value="Unassembled WGS sequence"/>
</dbReference>
<dbReference type="AlphaFoldDB" id="A0A511Z952"/>
<dbReference type="GO" id="GO:0016747">
    <property type="term" value="F:acyltransferase activity, transferring groups other than amino-acyl groups"/>
    <property type="evidence" value="ECO:0007669"/>
    <property type="project" value="InterPro"/>
</dbReference>
<reference evidence="4 5" key="1">
    <citation type="submission" date="2019-07" db="EMBL/GenBank/DDBJ databases">
        <title>Whole genome shotgun sequence of Sporosarcina luteola NBRC 105378.</title>
        <authorList>
            <person name="Hosoyama A."/>
            <person name="Uohara A."/>
            <person name="Ohji S."/>
            <person name="Ichikawa N."/>
        </authorList>
    </citation>
    <scope>NUCLEOTIDE SEQUENCE [LARGE SCALE GENOMIC DNA]</scope>
    <source>
        <strain evidence="4 5">NBRC 105378</strain>
    </source>
</reference>
<evidence type="ECO:0000313" key="4">
    <source>
        <dbReference type="EMBL" id="GEN83943.1"/>
    </source>
</evidence>
<accession>A0A511Z952</accession>
<dbReference type="SUPFAM" id="SSF55729">
    <property type="entry name" value="Acyl-CoA N-acyltransferases (Nat)"/>
    <property type="match status" value="1"/>
</dbReference>
<dbReference type="EMBL" id="BJYL01000029">
    <property type="protein sequence ID" value="GEN83943.1"/>
    <property type="molecule type" value="Genomic_DNA"/>
</dbReference>
<dbReference type="PANTHER" id="PTHR43877:SF1">
    <property type="entry name" value="ACETYLTRANSFERASE"/>
    <property type="match status" value="1"/>
</dbReference>
<dbReference type="InterPro" id="IPR050832">
    <property type="entry name" value="Bact_Acetyltransf"/>
</dbReference>
<dbReference type="PANTHER" id="PTHR43877">
    <property type="entry name" value="AMINOALKYLPHOSPHONATE N-ACETYLTRANSFERASE-RELATED-RELATED"/>
    <property type="match status" value="1"/>
</dbReference>
<dbReference type="CDD" id="cd04301">
    <property type="entry name" value="NAT_SF"/>
    <property type="match status" value="1"/>
</dbReference>
<sequence>MRIREAVLEDADGIARVHVDSWRTTYKGIISDSYLDDLSYEQRAENWRRGIGHNILLIAEDANGNIVGFATGGKERTSNYDVDGELYAIYLLQEVQGQRIGSKLMKAITELLKEQGYSSMLVWVLEDNPSKNFYEAHGGERVAEEMIEIGGKEFKEIAYAWSILE</sequence>
<evidence type="ECO:0000313" key="5">
    <source>
        <dbReference type="Proteomes" id="UP000321901"/>
    </source>
</evidence>
<dbReference type="InterPro" id="IPR016181">
    <property type="entry name" value="Acyl_CoA_acyltransferase"/>
</dbReference>
<proteinExistence type="predicted"/>
<evidence type="ECO:0000256" key="1">
    <source>
        <dbReference type="ARBA" id="ARBA00022679"/>
    </source>
</evidence>
<name>A0A511Z952_9BACL</name>
<dbReference type="PROSITE" id="PS51186">
    <property type="entry name" value="GNAT"/>
    <property type="match status" value="1"/>
</dbReference>
<evidence type="ECO:0000259" key="3">
    <source>
        <dbReference type="PROSITE" id="PS51186"/>
    </source>
</evidence>
<protein>
    <submittedName>
        <fullName evidence="4">Acetyltransferase</fullName>
    </submittedName>
</protein>
<keyword evidence="5" id="KW-1185">Reference proteome</keyword>
<dbReference type="RefSeq" id="WP_174842645.1">
    <property type="nucleotide sequence ID" value="NZ_BJYL01000029.1"/>
</dbReference>
<evidence type="ECO:0000256" key="2">
    <source>
        <dbReference type="ARBA" id="ARBA00023315"/>
    </source>
</evidence>
<feature type="domain" description="N-acetyltransferase" evidence="3">
    <location>
        <begin position="1"/>
        <end position="165"/>
    </location>
</feature>
<keyword evidence="1 4" id="KW-0808">Transferase</keyword>
<organism evidence="4 5">
    <name type="scientific">Sporosarcina luteola</name>
    <dbReference type="NCBI Taxonomy" id="582850"/>
    <lineage>
        <taxon>Bacteria</taxon>
        <taxon>Bacillati</taxon>
        <taxon>Bacillota</taxon>
        <taxon>Bacilli</taxon>
        <taxon>Bacillales</taxon>
        <taxon>Caryophanaceae</taxon>
        <taxon>Sporosarcina</taxon>
    </lineage>
</organism>
<gene>
    <name evidence="4" type="ORF">SLU01_22550</name>
</gene>
<dbReference type="InterPro" id="IPR000182">
    <property type="entry name" value="GNAT_dom"/>
</dbReference>
<dbReference type="Gene3D" id="3.40.630.30">
    <property type="match status" value="1"/>
</dbReference>